<reference evidence="4" key="1">
    <citation type="submission" date="2015-08" db="EMBL/GenBank/DDBJ databases">
        <authorList>
            <person name="Babu N.S."/>
            <person name="Beckwith C.J."/>
            <person name="Beseler K.G."/>
            <person name="Brison A."/>
            <person name="Carone J.V."/>
            <person name="Caskin T.P."/>
            <person name="Diamond M."/>
            <person name="Durham M.E."/>
            <person name="Foxe J.M."/>
            <person name="Go M."/>
            <person name="Henderson B.A."/>
            <person name="Jones I.B."/>
            <person name="McGettigan J.A."/>
            <person name="Micheletti S.J."/>
            <person name="Nasrallah M.E."/>
            <person name="Ortiz D."/>
            <person name="Piller C.R."/>
            <person name="Privatt S.R."/>
            <person name="Schneider S.L."/>
            <person name="Sharp S."/>
            <person name="Smith T.C."/>
            <person name="Stanton J.D."/>
            <person name="Ullery H.E."/>
            <person name="Wilson R.J."/>
            <person name="Serrano M.G."/>
            <person name="Buck G."/>
            <person name="Lee V."/>
            <person name="Wang Y."/>
            <person name="Carvalho R."/>
            <person name="Voegtly L."/>
            <person name="Shi R."/>
            <person name="Duckworth R."/>
            <person name="Johnson A."/>
            <person name="Loviza R."/>
            <person name="Walstead R."/>
            <person name="Shah Z."/>
            <person name="Kiflezghi M."/>
            <person name="Wade K."/>
            <person name="Ball S.L."/>
            <person name="Bradley K.W."/>
            <person name="Asai D.J."/>
            <person name="Bowman C.A."/>
            <person name="Russell D.A."/>
            <person name="Pope W.H."/>
            <person name="Jacobs-Sera D."/>
            <person name="Hendrix R.W."/>
            <person name="Hatfull G.F."/>
        </authorList>
    </citation>
    <scope>NUCLEOTIDE SEQUENCE [LARGE SCALE GENOMIC DNA]</scope>
    <source>
        <strain evidence="4">JCM 19170</strain>
    </source>
</reference>
<evidence type="ECO:0000313" key="3">
    <source>
        <dbReference type="EMBL" id="CUB07614.1"/>
    </source>
</evidence>
<sequence>MTSSPPEHRPVVLITGAARRIGAAIARHLHAHGWNVALHYRTSATAAEQLAAELNAEHSASAAAFAAELAAPSCAPALVAAVLDRFGRLDALVNNASSFYPTPLPEVTPGQWEDLLGANARAPFFLTQAAAPELARRRGAVVNVVDIHAERPLPRYPVYTAAKAALAGLTRALAVELAPAVRVNGIAPGAILWPEDDQYPPAERERILAQIPLQRLGEPGDIARAVRFLLEDAPYVTGQILAVDGGRSLAL</sequence>
<evidence type="ECO:0000256" key="1">
    <source>
        <dbReference type="ARBA" id="ARBA00006484"/>
    </source>
</evidence>
<dbReference type="Pfam" id="PF13561">
    <property type="entry name" value="adh_short_C2"/>
    <property type="match status" value="1"/>
</dbReference>
<dbReference type="PANTHER" id="PTHR43639">
    <property type="entry name" value="OXIDOREDUCTASE, SHORT-CHAIN DEHYDROGENASE/REDUCTASE FAMILY (AFU_ORTHOLOGUE AFUA_5G02870)"/>
    <property type="match status" value="1"/>
</dbReference>
<protein>
    <submittedName>
        <fullName evidence="3">NAD(P)-dependent dehydrogenase, short-chain alcohol dehydrogenase family</fullName>
    </submittedName>
</protein>
<dbReference type="Proteomes" id="UP000182108">
    <property type="component" value="Unassembled WGS sequence"/>
</dbReference>
<name>A0A0K6IX50_9PROT</name>
<dbReference type="RefSeq" id="WP_055423924.1">
    <property type="nucleotide sequence ID" value="NZ_CYHH01000009.1"/>
</dbReference>
<evidence type="ECO:0000313" key="4">
    <source>
        <dbReference type="Proteomes" id="UP000182108"/>
    </source>
</evidence>
<dbReference type="PANTHER" id="PTHR43639:SF1">
    <property type="entry name" value="SHORT-CHAIN DEHYDROGENASE_REDUCTASE FAMILY PROTEIN"/>
    <property type="match status" value="1"/>
</dbReference>
<dbReference type="FunFam" id="3.40.50.720:FF:000084">
    <property type="entry name" value="Short-chain dehydrogenase reductase"/>
    <property type="match status" value="1"/>
</dbReference>
<proteinExistence type="inferred from homology"/>
<dbReference type="NCBIfam" id="NF006598">
    <property type="entry name" value="PRK09135.1"/>
    <property type="match status" value="1"/>
</dbReference>
<dbReference type="InterPro" id="IPR002347">
    <property type="entry name" value="SDR_fam"/>
</dbReference>
<dbReference type="EMBL" id="CYHH01000009">
    <property type="protein sequence ID" value="CUB07614.1"/>
    <property type="molecule type" value="Genomic_DNA"/>
</dbReference>
<dbReference type="PRINTS" id="PR00081">
    <property type="entry name" value="GDHRDH"/>
</dbReference>
<comment type="similarity">
    <text evidence="1">Belongs to the short-chain dehydrogenases/reductases (SDR) family.</text>
</comment>
<keyword evidence="4" id="KW-1185">Reference proteome</keyword>
<gene>
    <name evidence="3" type="ORF">Ga0061068_10943</name>
</gene>
<dbReference type="PROSITE" id="PS00061">
    <property type="entry name" value="ADH_SHORT"/>
    <property type="match status" value="1"/>
</dbReference>
<dbReference type="InterPro" id="IPR020904">
    <property type="entry name" value="Sc_DH/Rdtase_CS"/>
</dbReference>
<dbReference type="InterPro" id="IPR036291">
    <property type="entry name" value="NAD(P)-bd_dom_sf"/>
</dbReference>
<dbReference type="GO" id="GO:0016491">
    <property type="term" value="F:oxidoreductase activity"/>
    <property type="evidence" value="ECO:0007669"/>
    <property type="project" value="UniProtKB-KW"/>
</dbReference>
<dbReference type="AlphaFoldDB" id="A0A0K6IX50"/>
<evidence type="ECO:0000256" key="2">
    <source>
        <dbReference type="ARBA" id="ARBA00023002"/>
    </source>
</evidence>
<dbReference type="PRINTS" id="PR00080">
    <property type="entry name" value="SDRFAMILY"/>
</dbReference>
<keyword evidence="2" id="KW-0560">Oxidoreductase</keyword>
<dbReference type="OrthoDB" id="9793499at2"/>
<dbReference type="SUPFAM" id="SSF51735">
    <property type="entry name" value="NAD(P)-binding Rossmann-fold domains"/>
    <property type="match status" value="1"/>
</dbReference>
<organism evidence="3 4">
    <name type="scientific">Tepidiphilus thermophilus</name>
    <dbReference type="NCBI Taxonomy" id="876478"/>
    <lineage>
        <taxon>Bacteria</taxon>
        <taxon>Pseudomonadati</taxon>
        <taxon>Pseudomonadota</taxon>
        <taxon>Hydrogenophilia</taxon>
        <taxon>Hydrogenophilales</taxon>
        <taxon>Hydrogenophilaceae</taxon>
        <taxon>Tepidiphilus</taxon>
    </lineage>
</organism>
<dbReference type="Gene3D" id="3.40.50.720">
    <property type="entry name" value="NAD(P)-binding Rossmann-like Domain"/>
    <property type="match status" value="1"/>
</dbReference>
<accession>A0A0K6IX50</accession>